<sequence length="363" mass="39678">MVNSDQQIAVSQAQEISLSQLVQKIRSWKKLILSKWKRILLCAVIGCVIGLAYSFYKKPVYKAELSFALQDEKSGGNLGGALGLASQFGVDLGSLGSAGGEFSGDNLMALMQSRFVVQKALLSPVMIKGKSTTLAQYYIDFNKLKEKWKGNPELEKITYPVGADASKFTLTQDSLLGVFHKTLIKENLNVDKVDKKLTIISVVVKTTDELFSKNFAEVLVKVVSDFYIKTKTEKAEKNVAVLQRQTDSVRAMLNAAISGVALSNDAAPNANPFLQSLRVPSQKRQVDVQANTAILSELVKNLEISKMSLLQETPLIHIIDTPILPLEKDKVGRLKGAVVGAIIGILLSIIIITVNTFIQKLLA</sequence>
<protein>
    <submittedName>
        <fullName evidence="2">Lipopolysaccharide biosynthesis protein</fullName>
    </submittedName>
</protein>
<evidence type="ECO:0000256" key="1">
    <source>
        <dbReference type="SAM" id="Phobius"/>
    </source>
</evidence>
<accession>A0ABW5YFY8</accession>
<keyword evidence="1" id="KW-1133">Transmembrane helix</keyword>
<dbReference type="RefSeq" id="WP_377187372.1">
    <property type="nucleotide sequence ID" value="NZ_JBHUPD010000003.1"/>
</dbReference>
<comment type="caution">
    <text evidence="2">The sequence shown here is derived from an EMBL/GenBank/DDBJ whole genome shotgun (WGS) entry which is preliminary data.</text>
</comment>
<dbReference type="EMBL" id="JBHUPD010000003">
    <property type="protein sequence ID" value="MFD2873845.1"/>
    <property type="molecule type" value="Genomic_DNA"/>
</dbReference>
<dbReference type="Proteomes" id="UP001597557">
    <property type="component" value="Unassembled WGS sequence"/>
</dbReference>
<dbReference type="PANTHER" id="PTHR32309:SF31">
    <property type="entry name" value="CAPSULAR EXOPOLYSACCHARIDE FAMILY"/>
    <property type="match status" value="1"/>
</dbReference>
<feature type="transmembrane region" description="Helical" evidence="1">
    <location>
        <begin position="337"/>
        <end position="358"/>
    </location>
</feature>
<proteinExistence type="predicted"/>
<keyword evidence="1" id="KW-0812">Transmembrane</keyword>
<keyword evidence="1" id="KW-0472">Membrane</keyword>
<name>A0ABW5YFY8_9SPHI</name>
<dbReference type="PANTHER" id="PTHR32309">
    <property type="entry name" value="TYROSINE-PROTEIN KINASE"/>
    <property type="match status" value="1"/>
</dbReference>
<reference evidence="3" key="1">
    <citation type="journal article" date="2019" name="Int. J. Syst. Evol. Microbiol.">
        <title>The Global Catalogue of Microorganisms (GCM) 10K type strain sequencing project: providing services to taxonomists for standard genome sequencing and annotation.</title>
        <authorList>
            <consortium name="The Broad Institute Genomics Platform"/>
            <consortium name="The Broad Institute Genome Sequencing Center for Infectious Disease"/>
            <person name="Wu L."/>
            <person name="Ma J."/>
        </authorList>
    </citation>
    <scope>NUCLEOTIDE SEQUENCE [LARGE SCALE GENOMIC DNA]</scope>
    <source>
        <strain evidence="3">KCTC 22437</strain>
    </source>
</reference>
<gene>
    <name evidence="2" type="ORF">ACFS5N_15295</name>
</gene>
<dbReference type="InterPro" id="IPR050445">
    <property type="entry name" value="Bact_polysacc_biosynth/exp"/>
</dbReference>
<feature type="transmembrane region" description="Helical" evidence="1">
    <location>
        <begin position="39"/>
        <end position="56"/>
    </location>
</feature>
<evidence type="ECO:0000313" key="2">
    <source>
        <dbReference type="EMBL" id="MFD2873845.1"/>
    </source>
</evidence>
<organism evidence="2 3">
    <name type="scientific">Mucilaginibacter ximonensis</name>
    <dbReference type="NCBI Taxonomy" id="538021"/>
    <lineage>
        <taxon>Bacteria</taxon>
        <taxon>Pseudomonadati</taxon>
        <taxon>Bacteroidota</taxon>
        <taxon>Sphingobacteriia</taxon>
        <taxon>Sphingobacteriales</taxon>
        <taxon>Sphingobacteriaceae</taxon>
        <taxon>Mucilaginibacter</taxon>
    </lineage>
</organism>
<evidence type="ECO:0000313" key="3">
    <source>
        <dbReference type="Proteomes" id="UP001597557"/>
    </source>
</evidence>
<keyword evidence="3" id="KW-1185">Reference proteome</keyword>